<feature type="transmembrane region" description="Helical" evidence="3">
    <location>
        <begin position="75"/>
        <end position="93"/>
    </location>
</feature>
<dbReference type="EC" id="3.1.3.-" evidence="5"/>
<reference evidence="5 6" key="1">
    <citation type="submission" date="2024-06" db="EMBL/GenBank/DDBJ databases">
        <title>The Natural Products Discovery Center: Release of the First 8490 Sequenced Strains for Exploring Actinobacteria Biosynthetic Diversity.</title>
        <authorList>
            <person name="Kalkreuter E."/>
            <person name="Kautsar S.A."/>
            <person name="Yang D."/>
            <person name="Bader C.D."/>
            <person name="Teijaro C.N."/>
            <person name="Fluegel L."/>
            <person name="Davis C.M."/>
            <person name="Simpson J.R."/>
            <person name="Lauterbach L."/>
            <person name="Steele A.D."/>
            <person name="Gui C."/>
            <person name="Meng S."/>
            <person name="Li G."/>
            <person name="Viehrig K."/>
            <person name="Ye F."/>
            <person name="Su P."/>
            <person name="Kiefer A.F."/>
            <person name="Nichols A."/>
            <person name="Cepeda A.J."/>
            <person name="Yan W."/>
            <person name="Fan B."/>
            <person name="Jiang Y."/>
            <person name="Adhikari A."/>
            <person name="Zheng C.-J."/>
            <person name="Schuster L."/>
            <person name="Cowan T.M."/>
            <person name="Smanski M.J."/>
            <person name="Chevrette M.G."/>
            <person name="De Carvalho L.P.S."/>
            <person name="Shen B."/>
        </authorList>
    </citation>
    <scope>NUCLEOTIDE SEQUENCE [LARGE SCALE GENOMIC DNA]</scope>
    <source>
        <strain evidence="5 6">NPDC000632</strain>
    </source>
</reference>
<dbReference type="PANTHER" id="PTHR43156:SF2">
    <property type="entry name" value="STAGE II SPORULATION PROTEIN E"/>
    <property type="match status" value="1"/>
</dbReference>
<proteinExistence type="predicted"/>
<organism evidence="5 6">
    <name type="scientific">Streptomyces flaveolus</name>
    <dbReference type="NCBI Taxonomy" id="67297"/>
    <lineage>
        <taxon>Bacteria</taxon>
        <taxon>Bacillati</taxon>
        <taxon>Actinomycetota</taxon>
        <taxon>Actinomycetes</taxon>
        <taxon>Kitasatosporales</taxon>
        <taxon>Streptomycetaceae</taxon>
        <taxon>Streptomyces</taxon>
    </lineage>
</organism>
<keyword evidence="3" id="KW-1133">Transmembrane helix</keyword>
<keyword evidence="3" id="KW-0812">Transmembrane</keyword>
<dbReference type="InterPro" id="IPR052016">
    <property type="entry name" value="Bact_Sigma-Reg"/>
</dbReference>
<keyword evidence="6" id="KW-1185">Reference proteome</keyword>
<evidence type="ECO:0000256" key="2">
    <source>
        <dbReference type="SAM" id="MobiDB-lite"/>
    </source>
</evidence>
<feature type="transmembrane region" description="Helical" evidence="3">
    <location>
        <begin position="32"/>
        <end position="63"/>
    </location>
</feature>
<dbReference type="SUPFAM" id="SSF81606">
    <property type="entry name" value="PP2C-like"/>
    <property type="match status" value="1"/>
</dbReference>
<keyword evidence="1 5" id="KW-0378">Hydrolase</keyword>
<protein>
    <submittedName>
        <fullName evidence="5">PP2C family serine/threonine-protein phosphatase</fullName>
        <ecNumber evidence="5">3.1.3.-</ecNumber>
    </submittedName>
</protein>
<dbReference type="RefSeq" id="WP_350725225.1">
    <property type="nucleotide sequence ID" value="NZ_JBEPCO010000066.1"/>
</dbReference>
<dbReference type="InterPro" id="IPR001932">
    <property type="entry name" value="PPM-type_phosphatase-like_dom"/>
</dbReference>
<sequence length="394" mass="41334">MAGPLRAAPVPVEGRAERDDGTTIRTPPTRAVVLVTVAATVVTLTLGAATGTAVLLLGLLVFLPAFAAALCTPRQTALVSAWVSVLVIVPVALSEERLTDRVILALFALGFGALAVYGSWLRITREEALVRLRSTAAAMQRQILRPLPLLTDDVLVDGVYEPVQQDKLVGGDIYDVAATPWGTRVLIGDVQGKGLAAIGMAIDVVGAFREAAHREPTVTALVDSLEAAVVRHNRYAEQRGEPERFVTAVVLGVDAGTETQLVTCGHIPPYLLHEGAVTAVGGGTEHAPLGLADLVDEPRTVSWFPFPAGATLLLCTDGLTEARSPTGTFYPLEARLADRVDITAGQLTHALVDDVHAFAEGAQQDDLAVLAVRRSPHRISSTSTSAPLGTAPAA</sequence>
<comment type="caution">
    <text evidence="5">The sequence shown here is derived from an EMBL/GenBank/DDBJ whole genome shotgun (WGS) entry which is preliminary data.</text>
</comment>
<keyword evidence="3" id="KW-0472">Membrane</keyword>
<dbReference type="SMART" id="SM00331">
    <property type="entry name" value="PP2C_SIG"/>
    <property type="match status" value="1"/>
</dbReference>
<name>A0ABV1VGS1_9ACTN</name>
<feature type="region of interest" description="Disordered" evidence="2">
    <location>
        <begin position="1"/>
        <end position="24"/>
    </location>
</feature>
<dbReference type="PANTHER" id="PTHR43156">
    <property type="entry name" value="STAGE II SPORULATION PROTEIN E-RELATED"/>
    <property type="match status" value="1"/>
</dbReference>
<accession>A0ABV1VGS1</accession>
<dbReference type="InterPro" id="IPR036457">
    <property type="entry name" value="PPM-type-like_dom_sf"/>
</dbReference>
<dbReference type="Gene3D" id="3.60.40.10">
    <property type="entry name" value="PPM-type phosphatase domain"/>
    <property type="match status" value="1"/>
</dbReference>
<gene>
    <name evidence="5" type="ORF">ABT322_18305</name>
</gene>
<dbReference type="Pfam" id="PF07228">
    <property type="entry name" value="SpoIIE"/>
    <property type="match status" value="1"/>
</dbReference>
<evidence type="ECO:0000256" key="1">
    <source>
        <dbReference type="ARBA" id="ARBA00022801"/>
    </source>
</evidence>
<feature type="transmembrane region" description="Helical" evidence="3">
    <location>
        <begin position="102"/>
        <end position="121"/>
    </location>
</feature>
<evidence type="ECO:0000259" key="4">
    <source>
        <dbReference type="SMART" id="SM00331"/>
    </source>
</evidence>
<evidence type="ECO:0000313" key="5">
    <source>
        <dbReference type="EMBL" id="MER6905689.1"/>
    </source>
</evidence>
<dbReference type="GO" id="GO:0016787">
    <property type="term" value="F:hydrolase activity"/>
    <property type="evidence" value="ECO:0007669"/>
    <property type="project" value="UniProtKB-KW"/>
</dbReference>
<feature type="domain" description="PPM-type phosphatase" evidence="4">
    <location>
        <begin position="154"/>
        <end position="374"/>
    </location>
</feature>
<dbReference type="EMBL" id="JBEPCV010000016">
    <property type="protein sequence ID" value="MER6905689.1"/>
    <property type="molecule type" value="Genomic_DNA"/>
</dbReference>
<evidence type="ECO:0000313" key="6">
    <source>
        <dbReference type="Proteomes" id="UP001490330"/>
    </source>
</evidence>
<evidence type="ECO:0000256" key="3">
    <source>
        <dbReference type="SAM" id="Phobius"/>
    </source>
</evidence>
<dbReference type="Proteomes" id="UP001490330">
    <property type="component" value="Unassembled WGS sequence"/>
</dbReference>